<dbReference type="RefSeq" id="XP_009220787.1">
    <property type="nucleotide sequence ID" value="XM_009222523.1"/>
</dbReference>
<evidence type="ECO:0000313" key="5">
    <source>
        <dbReference type="EnsemblFungi" id="EJT79642"/>
    </source>
</evidence>
<proteinExistence type="predicted"/>
<dbReference type="Proteomes" id="UP000006039">
    <property type="component" value="Unassembled WGS sequence"/>
</dbReference>
<dbReference type="InterPro" id="IPR045138">
    <property type="entry name" value="MeCP2/MBD4"/>
</dbReference>
<reference evidence="5" key="5">
    <citation type="submission" date="2018-04" db="UniProtKB">
        <authorList>
            <consortium name="EnsemblFungi"/>
        </authorList>
    </citation>
    <scope>IDENTIFICATION</scope>
    <source>
        <strain evidence="5">R3-111a-1</strain>
    </source>
</reference>
<reference evidence="4" key="3">
    <citation type="submission" date="2010-09" db="EMBL/GenBank/DDBJ databases">
        <title>Annotation of Gaeumannomyces graminis var. tritici R3-111a-1.</title>
        <authorList>
            <consortium name="The Broad Institute Genome Sequencing Platform"/>
            <person name="Ma L.-J."/>
            <person name="Dead R."/>
            <person name="Young S.K."/>
            <person name="Zeng Q."/>
            <person name="Gargeya S."/>
            <person name="Fitzgerald M."/>
            <person name="Haas B."/>
            <person name="Abouelleil A."/>
            <person name="Alvarado L."/>
            <person name="Arachchi H.M."/>
            <person name="Berlin A."/>
            <person name="Brown A."/>
            <person name="Chapman S.B."/>
            <person name="Chen Z."/>
            <person name="Dunbar C."/>
            <person name="Freedman E."/>
            <person name="Gearin G."/>
            <person name="Gellesch M."/>
            <person name="Goldberg J."/>
            <person name="Griggs A."/>
            <person name="Gujja S."/>
            <person name="Heiman D."/>
            <person name="Howarth C."/>
            <person name="Larson L."/>
            <person name="Lui A."/>
            <person name="MacDonald P.J.P."/>
            <person name="Mehta T."/>
            <person name="Montmayeur A."/>
            <person name="Murphy C."/>
            <person name="Neiman D."/>
            <person name="Pearson M."/>
            <person name="Priest M."/>
            <person name="Roberts A."/>
            <person name="Saif S."/>
            <person name="Shea T."/>
            <person name="Shenoy N."/>
            <person name="Sisk P."/>
            <person name="Stolte C."/>
            <person name="Sykes S."/>
            <person name="Yandava C."/>
            <person name="Wortman J."/>
            <person name="Nusbaum C."/>
            <person name="Birren B."/>
        </authorList>
    </citation>
    <scope>NUCLEOTIDE SEQUENCE</scope>
    <source>
        <strain evidence="4">R3-111a-1</strain>
    </source>
</reference>
<keyword evidence="6" id="KW-1185">Reference proteome</keyword>
<feature type="region of interest" description="Disordered" evidence="3">
    <location>
        <begin position="750"/>
        <end position="773"/>
    </location>
</feature>
<dbReference type="EnsemblFungi" id="EJT79642">
    <property type="protein sequence ID" value="EJT79642"/>
    <property type="gene ID" value="GGTG_04726"/>
</dbReference>
<evidence type="ECO:0008006" key="7">
    <source>
        <dbReference type="Google" id="ProtNLM"/>
    </source>
</evidence>
<dbReference type="GO" id="GO:0003677">
    <property type="term" value="F:DNA binding"/>
    <property type="evidence" value="ECO:0007669"/>
    <property type="project" value="InterPro"/>
</dbReference>
<dbReference type="EMBL" id="GL385396">
    <property type="protein sequence ID" value="EJT79642.1"/>
    <property type="molecule type" value="Genomic_DNA"/>
</dbReference>
<dbReference type="OrthoDB" id="5373744at2759"/>
<evidence type="ECO:0000256" key="3">
    <source>
        <dbReference type="SAM" id="MobiDB-lite"/>
    </source>
</evidence>
<dbReference type="HOGENOM" id="CLU_008691_0_0_1"/>
<feature type="region of interest" description="Disordered" evidence="3">
    <location>
        <begin position="1"/>
        <end position="433"/>
    </location>
</feature>
<dbReference type="PANTHER" id="PTHR15074">
    <property type="entry name" value="METHYL-CPG-BINDING PROTEIN"/>
    <property type="match status" value="1"/>
</dbReference>
<organism evidence="4">
    <name type="scientific">Gaeumannomyces tritici (strain R3-111a-1)</name>
    <name type="common">Wheat and barley take-all root rot fungus</name>
    <name type="synonym">Gaeumannomyces graminis var. tritici</name>
    <dbReference type="NCBI Taxonomy" id="644352"/>
    <lineage>
        <taxon>Eukaryota</taxon>
        <taxon>Fungi</taxon>
        <taxon>Dikarya</taxon>
        <taxon>Ascomycota</taxon>
        <taxon>Pezizomycotina</taxon>
        <taxon>Sordariomycetes</taxon>
        <taxon>Sordariomycetidae</taxon>
        <taxon>Magnaporthales</taxon>
        <taxon>Magnaporthaceae</taxon>
        <taxon>Gaeumannomyces</taxon>
    </lineage>
</organism>
<evidence type="ECO:0000256" key="1">
    <source>
        <dbReference type="ARBA" id="ARBA00004123"/>
    </source>
</evidence>
<feature type="compositionally biased region" description="Basic and acidic residues" evidence="3">
    <location>
        <begin position="287"/>
        <end position="302"/>
    </location>
</feature>
<accession>J3NTX7</accession>
<feature type="region of interest" description="Disordered" evidence="3">
    <location>
        <begin position="954"/>
        <end position="993"/>
    </location>
</feature>
<comment type="subcellular location">
    <subcellularLocation>
        <location evidence="1">Nucleus</location>
    </subcellularLocation>
</comment>
<dbReference type="AlphaFoldDB" id="J3NTX7"/>
<feature type="compositionally biased region" description="Basic residues" evidence="3">
    <location>
        <begin position="969"/>
        <end position="979"/>
    </location>
</feature>
<name>J3NTX7_GAET3</name>
<reference evidence="6" key="1">
    <citation type="submission" date="2010-07" db="EMBL/GenBank/DDBJ databases">
        <title>The genome sequence of Gaeumannomyces graminis var. tritici strain R3-111a-1.</title>
        <authorList>
            <consortium name="The Broad Institute Genome Sequencing Platform"/>
            <person name="Ma L.-J."/>
            <person name="Dead R."/>
            <person name="Young S."/>
            <person name="Zeng Q."/>
            <person name="Koehrsen M."/>
            <person name="Alvarado L."/>
            <person name="Berlin A."/>
            <person name="Chapman S.B."/>
            <person name="Chen Z."/>
            <person name="Freedman E."/>
            <person name="Gellesch M."/>
            <person name="Goldberg J."/>
            <person name="Griggs A."/>
            <person name="Gujja S."/>
            <person name="Heilman E.R."/>
            <person name="Heiman D."/>
            <person name="Hepburn T."/>
            <person name="Howarth C."/>
            <person name="Jen D."/>
            <person name="Larson L."/>
            <person name="Mehta T."/>
            <person name="Neiman D."/>
            <person name="Pearson M."/>
            <person name="Roberts A."/>
            <person name="Saif S."/>
            <person name="Shea T."/>
            <person name="Shenoy N."/>
            <person name="Sisk P."/>
            <person name="Stolte C."/>
            <person name="Sykes S."/>
            <person name="Walk T."/>
            <person name="White J."/>
            <person name="Yandava C."/>
            <person name="Haas B."/>
            <person name="Nusbaum C."/>
            <person name="Birren B."/>
        </authorList>
    </citation>
    <scope>NUCLEOTIDE SEQUENCE [LARGE SCALE GENOMIC DNA]</scope>
    <source>
        <strain evidence="6">R3-111a-1</strain>
    </source>
</reference>
<dbReference type="GO" id="GO:0005634">
    <property type="term" value="C:nucleus"/>
    <property type="evidence" value="ECO:0007669"/>
    <property type="project" value="UniProtKB-SubCell"/>
</dbReference>
<feature type="compositionally biased region" description="Pro residues" evidence="3">
    <location>
        <begin position="420"/>
        <end position="431"/>
    </location>
</feature>
<feature type="compositionally biased region" description="Polar residues" evidence="3">
    <location>
        <begin position="320"/>
        <end position="363"/>
    </location>
</feature>
<evidence type="ECO:0000313" key="4">
    <source>
        <dbReference type="EMBL" id="EJT79642.1"/>
    </source>
</evidence>
<evidence type="ECO:0000313" key="6">
    <source>
        <dbReference type="Proteomes" id="UP000006039"/>
    </source>
</evidence>
<protein>
    <recommendedName>
        <fullName evidence="7">5-Methylcytosine G/T mismatch-specific DNA glycosylase</fullName>
    </recommendedName>
</protein>
<dbReference type="VEuPathDB" id="FungiDB:GGTG_04726"/>
<feature type="compositionally biased region" description="Basic and acidic residues" evidence="3">
    <location>
        <begin position="19"/>
        <end position="103"/>
    </location>
</feature>
<dbReference type="STRING" id="644352.J3NTX7"/>
<gene>
    <name evidence="5" type="primary">20345184</name>
    <name evidence="4" type="ORF">GGTG_04726</name>
</gene>
<dbReference type="PANTHER" id="PTHR15074:SF5">
    <property type="entry name" value="5-METHYLCYTOSINE G_T MISMATCH-SPECIFIC DNA GLYCOSYLASE"/>
    <property type="match status" value="1"/>
</dbReference>
<keyword evidence="2" id="KW-0539">Nucleus</keyword>
<reference evidence="4" key="2">
    <citation type="submission" date="2010-07" db="EMBL/GenBank/DDBJ databases">
        <authorList>
            <consortium name="The Broad Institute Genome Sequencing Platform"/>
            <consortium name="Broad Institute Genome Sequencing Center for Infectious Disease"/>
            <person name="Ma L.-J."/>
            <person name="Dead R."/>
            <person name="Young S."/>
            <person name="Zeng Q."/>
            <person name="Koehrsen M."/>
            <person name="Alvarado L."/>
            <person name="Berlin A."/>
            <person name="Chapman S.B."/>
            <person name="Chen Z."/>
            <person name="Freedman E."/>
            <person name="Gellesch M."/>
            <person name="Goldberg J."/>
            <person name="Griggs A."/>
            <person name="Gujja S."/>
            <person name="Heilman E.R."/>
            <person name="Heiman D."/>
            <person name="Hepburn T."/>
            <person name="Howarth C."/>
            <person name="Jen D."/>
            <person name="Larson L."/>
            <person name="Mehta T."/>
            <person name="Neiman D."/>
            <person name="Pearson M."/>
            <person name="Roberts A."/>
            <person name="Saif S."/>
            <person name="Shea T."/>
            <person name="Shenoy N."/>
            <person name="Sisk P."/>
            <person name="Stolte C."/>
            <person name="Sykes S."/>
            <person name="Walk T."/>
            <person name="White J."/>
            <person name="Yandava C."/>
            <person name="Haas B."/>
            <person name="Nusbaum C."/>
            <person name="Birren B."/>
        </authorList>
    </citation>
    <scope>NUCLEOTIDE SEQUENCE</scope>
    <source>
        <strain evidence="4">R3-111a-1</strain>
    </source>
</reference>
<feature type="compositionally biased region" description="Basic and acidic residues" evidence="3">
    <location>
        <begin position="130"/>
        <end position="161"/>
    </location>
</feature>
<dbReference type="eggNOG" id="ENOG502S3KS">
    <property type="taxonomic scope" value="Eukaryota"/>
</dbReference>
<dbReference type="GeneID" id="20345184"/>
<feature type="compositionally biased region" description="Polar residues" evidence="3">
    <location>
        <begin position="379"/>
        <end position="390"/>
    </location>
</feature>
<evidence type="ECO:0000256" key="2">
    <source>
        <dbReference type="ARBA" id="ARBA00023242"/>
    </source>
</evidence>
<reference evidence="5" key="4">
    <citation type="journal article" date="2015" name="G3 (Bethesda)">
        <title>Genome sequences of three phytopathogenic species of the Magnaporthaceae family of fungi.</title>
        <authorList>
            <person name="Okagaki L.H."/>
            <person name="Nunes C.C."/>
            <person name="Sailsbery J."/>
            <person name="Clay B."/>
            <person name="Brown D."/>
            <person name="John T."/>
            <person name="Oh Y."/>
            <person name="Young N."/>
            <person name="Fitzgerald M."/>
            <person name="Haas B.J."/>
            <person name="Zeng Q."/>
            <person name="Young S."/>
            <person name="Adiconis X."/>
            <person name="Fan L."/>
            <person name="Levin J.Z."/>
            <person name="Mitchell T.K."/>
            <person name="Okubara P.A."/>
            <person name="Farman M.L."/>
            <person name="Kohn L.M."/>
            <person name="Birren B."/>
            <person name="Ma L.-J."/>
            <person name="Dean R.A."/>
        </authorList>
    </citation>
    <scope>NUCLEOTIDE SEQUENCE</scope>
    <source>
        <strain evidence="5">R3-111a-1</strain>
    </source>
</reference>
<sequence length="993" mass="109820">MPPKEHDPESSVADTTVDDSSREKYRSSRSERGERDRDRDRDWDRDDERDGNREREKTRDRDRDRPRDRDRDRDKDRDRYRDRDRDRAGDRDPDKDKDRELRHRSSRCSKHRSATDSDLQSSSHRKRRTKDKDRDRDRDGQRRQRDRDADRERDRSKDRACGNDLDTASEMTGHVVPEISRSRLSRPYPTFSKQHSRESVVVASREDLSQSQPAPEGRTHRTDPLTPEATDLGAIDDSKRAKPADSTIGRKPSVSRKDERPPSPPETNLSSEHKDRLRSETPTSAGSRDKNKDRNADDDRPRSRTSWVSRSTSKHESKSKVSTKSRASSQATLIYTSFKNPTVESAQSSESKVTSKSRGSSPKSAKRDVAAATLDPSDGNMSPASAQDSSPKTPTGTPHFPPPPQVFPHEKPGTAGHHFGPPPPPPPPPPMGIVQVPKVNYLTQNGGLQKSVSKDFLDALPRQNGTRPSNPPLSGCETLFAPFFGILDQYQAVLDNHGSIAVATGHKTIARRILDRLDNVFTRDLPEDGCNCVMCEKTGRHQTCGLGWGEVLERFKGDNPPWPPFDLAELGSKGIEESAADLVPPRPDSPVKMDPDIAEEFRGHYLRQNKKVKAAVGKWLTSCAETPAPPPQEVDDETLTFAILTSLKHEEQPYFNALLSGSRELQPAVRAPTPMVRKPRQDFLVRTGLALQRYYGLQQVPRDAETVVYLVRNHHMHHLLRTVSDINPSEWELLVSGRFDGFLWSGADNSGTAGGEDGAATPTTTALDLSPQGGGPPIRNFITPSGYFSPPSRGPTPFSRGPTPFSRGQTPASFVSGVSSMAGVVVPPGMGGGGPGGKTAVTMDEELELQVLAEVERHIYQGMEALENAFEALHQRAEQVRGALRQRTSGLSVGLQRKRAGGGGLLSSGQLVDEDLVQDQAGGGGGDGVHGGDDFNTSFAVATTSESDWCVEDYGELKPDDSASNISSSRHRRPKRRNERRTPAPIEEDYDEE</sequence>